<keyword evidence="2" id="KW-1185">Reference proteome</keyword>
<accession>A0ACD3QPM8</accession>
<evidence type="ECO:0000313" key="2">
    <source>
        <dbReference type="Proteomes" id="UP000793456"/>
    </source>
</evidence>
<evidence type="ECO:0000313" key="1">
    <source>
        <dbReference type="EMBL" id="TMS09247.1"/>
    </source>
</evidence>
<name>A0ACD3QPM8_LARCR</name>
<comment type="caution">
    <text evidence="1">The sequence shown here is derived from an EMBL/GenBank/DDBJ whole genome shotgun (WGS) entry which is preliminary data.</text>
</comment>
<sequence length="146" mass="16205">MAATISKLKLDLDFDSTSINQIQLVLFGFQDSVNKVLRNHHIKPHWMFAMDNIIRRAVQAAITILIPELQTHFGPASECEGAEKEDEVDEEEAEFGPVLAPHADDPGTTADPTHSTAITLNPAHSQEHQRSHHQLGAQLGRLKQET</sequence>
<gene>
    <name evidence="1" type="ORF">E3U43_014794</name>
</gene>
<proteinExistence type="predicted"/>
<protein>
    <submittedName>
        <fullName evidence="1">Uncharacterized protein</fullName>
    </submittedName>
</protein>
<reference evidence="1" key="1">
    <citation type="submission" date="2018-11" db="EMBL/GenBank/DDBJ databases">
        <title>The sequence and de novo assembly of Larimichthys crocea genome using PacBio and Hi-C technologies.</title>
        <authorList>
            <person name="Xu P."/>
            <person name="Chen B."/>
            <person name="Zhou Z."/>
            <person name="Ke Q."/>
            <person name="Wu Y."/>
            <person name="Bai H."/>
            <person name="Pu F."/>
        </authorList>
    </citation>
    <scope>NUCLEOTIDE SEQUENCE</scope>
    <source>
        <tissue evidence="1">Muscle</tissue>
    </source>
</reference>
<dbReference type="EMBL" id="CM011689">
    <property type="protein sequence ID" value="TMS09247.1"/>
    <property type="molecule type" value="Genomic_DNA"/>
</dbReference>
<dbReference type="Proteomes" id="UP000793456">
    <property type="component" value="Chromosome XVI"/>
</dbReference>
<organism evidence="1 2">
    <name type="scientific">Larimichthys crocea</name>
    <name type="common">Large yellow croaker</name>
    <name type="synonym">Pseudosciaena crocea</name>
    <dbReference type="NCBI Taxonomy" id="215358"/>
    <lineage>
        <taxon>Eukaryota</taxon>
        <taxon>Metazoa</taxon>
        <taxon>Chordata</taxon>
        <taxon>Craniata</taxon>
        <taxon>Vertebrata</taxon>
        <taxon>Euteleostomi</taxon>
        <taxon>Actinopterygii</taxon>
        <taxon>Neopterygii</taxon>
        <taxon>Teleostei</taxon>
        <taxon>Neoteleostei</taxon>
        <taxon>Acanthomorphata</taxon>
        <taxon>Eupercaria</taxon>
        <taxon>Sciaenidae</taxon>
        <taxon>Larimichthys</taxon>
    </lineage>
</organism>